<keyword evidence="3" id="KW-1185">Reference proteome</keyword>
<dbReference type="Proteomes" id="UP001523369">
    <property type="component" value="Unassembled WGS sequence"/>
</dbReference>
<name>A0ABT1DID9_9ACTN</name>
<reference evidence="2 3" key="1">
    <citation type="submission" date="2022-06" db="EMBL/GenBank/DDBJ databases">
        <title>New Species of the Genus Actinoplanes, ActinopZanes ferrugineus.</title>
        <authorList>
            <person name="Ding P."/>
        </authorList>
    </citation>
    <scope>NUCLEOTIDE SEQUENCE [LARGE SCALE GENOMIC DNA]</scope>
    <source>
        <strain evidence="2 3">TRM88003</strain>
    </source>
</reference>
<organism evidence="2 3">
    <name type="scientific">Paractinoplanes aksuensis</name>
    <dbReference type="NCBI Taxonomy" id="2939490"/>
    <lineage>
        <taxon>Bacteria</taxon>
        <taxon>Bacillati</taxon>
        <taxon>Actinomycetota</taxon>
        <taxon>Actinomycetes</taxon>
        <taxon>Micromonosporales</taxon>
        <taxon>Micromonosporaceae</taxon>
        <taxon>Paractinoplanes</taxon>
    </lineage>
</organism>
<dbReference type="InterPro" id="IPR029050">
    <property type="entry name" value="Immunoprotect_excell_Ig-like"/>
</dbReference>
<gene>
    <name evidence="2" type="ORF">M1L60_08280</name>
</gene>
<protein>
    <submittedName>
        <fullName evidence="2">DUF4352 domain-containing protein</fullName>
    </submittedName>
</protein>
<dbReference type="EMBL" id="JAMYJR010000007">
    <property type="protein sequence ID" value="MCO8270594.1"/>
    <property type="molecule type" value="Genomic_DNA"/>
</dbReference>
<comment type="caution">
    <text evidence="2">The sequence shown here is derived from an EMBL/GenBank/DDBJ whole genome shotgun (WGS) entry which is preliminary data.</text>
</comment>
<accession>A0ABT1DID9</accession>
<dbReference type="Gene3D" id="2.60.40.1240">
    <property type="match status" value="1"/>
</dbReference>
<evidence type="ECO:0000256" key="1">
    <source>
        <dbReference type="ARBA" id="ARBA00022729"/>
    </source>
</evidence>
<evidence type="ECO:0000313" key="2">
    <source>
        <dbReference type="EMBL" id="MCO8270594.1"/>
    </source>
</evidence>
<proteinExistence type="predicted"/>
<keyword evidence="1" id="KW-0732">Signal</keyword>
<evidence type="ECO:0000313" key="3">
    <source>
        <dbReference type="Proteomes" id="UP001523369"/>
    </source>
</evidence>
<sequence length="100" mass="10268">MFAPEPDNDLYVVVDVVVSVTAGTASVSSMNFEWIGDDGVAVSALSGALSGCAKNSLSSANDVRAGQKRAGQVVFDVPSARGSIEFTPKTFGPAKASWKA</sequence>